<dbReference type="InterPro" id="IPR008271">
    <property type="entry name" value="Ser/Thr_kinase_AS"/>
</dbReference>
<dbReference type="InterPro" id="IPR013543">
    <property type="entry name" value="Ca/CaM-dep_prot_kinase-assoc"/>
</dbReference>
<evidence type="ECO:0000256" key="11">
    <source>
        <dbReference type="ARBA" id="ARBA00047430"/>
    </source>
</evidence>
<evidence type="ECO:0000313" key="15">
    <source>
        <dbReference type="Ensembl" id="ENSFCTP00005021696.1"/>
    </source>
</evidence>
<dbReference type="GeneTree" id="ENSGT00940000158973"/>
<dbReference type="SUPFAM" id="SSF54427">
    <property type="entry name" value="NTF2-like"/>
    <property type="match status" value="1"/>
</dbReference>
<dbReference type="InterPro" id="IPR032710">
    <property type="entry name" value="NTF2-like_dom_sf"/>
</dbReference>
<feature type="compositionally biased region" description="Polar residues" evidence="13">
    <location>
        <begin position="493"/>
        <end position="508"/>
    </location>
</feature>
<feature type="compositionally biased region" description="Low complexity" evidence="13">
    <location>
        <begin position="127"/>
        <end position="136"/>
    </location>
</feature>
<reference evidence="15" key="3">
    <citation type="submission" date="2025-09" db="UniProtKB">
        <authorList>
            <consortium name="Ensembl"/>
        </authorList>
    </citation>
    <scope>IDENTIFICATION</scope>
    <source>
        <strain evidence="15">breed Abyssinian</strain>
    </source>
</reference>
<dbReference type="InterPro" id="IPR017441">
    <property type="entry name" value="Protein_kinase_ATP_BS"/>
</dbReference>
<evidence type="ECO:0000256" key="4">
    <source>
        <dbReference type="ARBA" id="ARBA00022553"/>
    </source>
</evidence>
<evidence type="ECO:0000256" key="1">
    <source>
        <dbReference type="ARBA" id="ARBA00005354"/>
    </source>
</evidence>
<dbReference type="Pfam" id="PF00069">
    <property type="entry name" value="Pkinase"/>
    <property type="match status" value="1"/>
</dbReference>
<feature type="domain" description="Protein kinase" evidence="14">
    <location>
        <begin position="153"/>
        <end position="411"/>
    </location>
</feature>
<evidence type="ECO:0000256" key="12">
    <source>
        <dbReference type="PROSITE-ProRule" id="PRU10141"/>
    </source>
</evidence>
<dbReference type="Gene3D" id="6.10.140.620">
    <property type="match status" value="1"/>
</dbReference>
<dbReference type="SMART" id="SM00220">
    <property type="entry name" value="S_TKc"/>
    <property type="match status" value="1"/>
</dbReference>
<reference evidence="15" key="2">
    <citation type="submission" date="2025-08" db="UniProtKB">
        <authorList>
            <consortium name="Ensembl"/>
        </authorList>
    </citation>
    <scope>IDENTIFICATION</scope>
    <source>
        <strain evidence="15">breed Abyssinian</strain>
    </source>
</reference>
<evidence type="ECO:0000256" key="8">
    <source>
        <dbReference type="ARBA" id="ARBA00022840"/>
    </source>
</evidence>
<dbReference type="Proteomes" id="UP000823872">
    <property type="component" value="Chromosome A2"/>
</dbReference>
<dbReference type="Pfam" id="PF08332">
    <property type="entry name" value="CaMKII_AD"/>
    <property type="match status" value="1"/>
</dbReference>
<evidence type="ECO:0000256" key="3">
    <source>
        <dbReference type="ARBA" id="ARBA00022527"/>
    </source>
</evidence>
<keyword evidence="4" id="KW-0597">Phosphoprotein</keyword>
<gene>
    <name evidence="15" type="primary">CAMK2B</name>
</gene>
<evidence type="ECO:0000256" key="13">
    <source>
        <dbReference type="SAM" id="MobiDB-lite"/>
    </source>
</evidence>
<keyword evidence="9" id="KW-0112">Calmodulin-binding</keyword>
<evidence type="ECO:0000256" key="10">
    <source>
        <dbReference type="ARBA" id="ARBA00047307"/>
    </source>
</evidence>
<keyword evidence="6 12" id="KW-0547">Nucleotide-binding</keyword>
<accession>A0ABI7XGT9</accession>
<feature type="region of interest" description="Disordered" evidence="13">
    <location>
        <begin position="490"/>
        <end position="546"/>
    </location>
</feature>
<organism evidence="15 16">
    <name type="scientific">Felis catus</name>
    <name type="common">Cat</name>
    <name type="synonym">Felis silvestris catus</name>
    <dbReference type="NCBI Taxonomy" id="9685"/>
    <lineage>
        <taxon>Eukaryota</taxon>
        <taxon>Metazoa</taxon>
        <taxon>Chordata</taxon>
        <taxon>Craniata</taxon>
        <taxon>Vertebrata</taxon>
        <taxon>Euteleostomi</taxon>
        <taxon>Mammalia</taxon>
        <taxon>Eutheria</taxon>
        <taxon>Laurasiatheria</taxon>
        <taxon>Carnivora</taxon>
        <taxon>Feliformia</taxon>
        <taxon>Felidae</taxon>
        <taxon>Felinae</taxon>
        <taxon>Felis</taxon>
    </lineage>
</organism>
<dbReference type="PROSITE" id="PS00107">
    <property type="entry name" value="PROTEIN_KINASE_ATP"/>
    <property type="match status" value="1"/>
</dbReference>
<feature type="region of interest" description="Disordered" evidence="13">
    <location>
        <begin position="83"/>
        <end position="137"/>
    </location>
</feature>
<keyword evidence="7" id="KW-0418">Kinase</keyword>
<comment type="catalytic activity">
    <reaction evidence="10">
        <text>L-threonyl-[protein] + ATP = O-phospho-L-threonyl-[protein] + ADP + H(+)</text>
        <dbReference type="Rhea" id="RHEA:46608"/>
        <dbReference type="Rhea" id="RHEA-COMP:11060"/>
        <dbReference type="Rhea" id="RHEA-COMP:11605"/>
        <dbReference type="ChEBI" id="CHEBI:15378"/>
        <dbReference type="ChEBI" id="CHEBI:30013"/>
        <dbReference type="ChEBI" id="CHEBI:30616"/>
        <dbReference type="ChEBI" id="CHEBI:61977"/>
        <dbReference type="ChEBI" id="CHEBI:456216"/>
        <dbReference type="EC" id="2.7.11.17"/>
    </reaction>
</comment>
<name>A0ABI7XGT9_FELCA</name>
<dbReference type="SUPFAM" id="SSF56112">
    <property type="entry name" value="Protein kinase-like (PK-like)"/>
    <property type="match status" value="1"/>
</dbReference>
<dbReference type="EC" id="2.7.11.17" evidence="2"/>
<reference evidence="15 16" key="1">
    <citation type="submission" date="2021-02" db="EMBL/GenBank/DDBJ databases">
        <title>Safari Cat Assemblies.</title>
        <authorList>
            <person name="Bredemeyer K.R."/>
            <person name="Murphy W.J."/>
        </authorList>
    </citation>
    <scope>NUCLEOTIDE SEQUENCE [LARGE SCALE GENOMIC DNA]</scope>
</reference>
<dbReference type="Ensembl" id="ENSFCTT00005032522.1">
    <property type="protein sequence ID" value="ENSFCTP00005021696.1"/>
    <property type="gene ID" value="ENSFCTG00005011376.1"/>
</dbReference>
<feature type="compositionally biased region" description="Low complexity" evidence="13">
    <location>
        <begin position="100"/>
        <end position="120"/>
    </location>
</feature>
<keyword evidence="8 12" id="KW-0067">ATP-binding</keyword>
<evidence type="ECO:0000256" key="6">
    <source>
        <dbReference type="ARBA" id="ARBA00022741"/>
    </source>
</evidence>
<comment type="similarity">
    <text evidence="1">Belongs to the protein kinase superfamily. CAMK Ser/Thr protein kinase family. CaMK subfamily.</text>
</comment>
<dbReference type="Gene3D" id="1.10.510.10">
    <property type="entry name" value="Transferase(Phosphotransferase) domain 1"/>
    <property type="match status" value="1"/>
</dbReference>
<evidence type="ECO:0000313" key="16">
    <source>
        <dbReference type="Proteomes" id="UP000823872"/>
    </source>
</evidence>
<proteinExistence type="inferred from homology"/>
<evidence type="ECO:0000256" key="9">
    <source>
        <dbReference type="ARBA" id="ARBA00022860"/>
    </source>
</evidence>
<dbReference type="CDD" id="cd14086">
    <property type="entry name" value="STKc_CaMKII"/>
    <property type="match status" value="1"/>
</dbReference>
<dbReference type="InterPro" id="IPR011009">
    <property type="entry name" value="Kinase-like_dom_sf"/>
</dbReference>
<evidence type="ECO:0000256" key="7">
    <source>
        <dbReference type="ARBA" id="ARBA00022777"/>
    </source>
</evidence>
<keyword evidence="16" id="KW-1185">Reference proteome</keyword>
<keyword evidence="5" id="KW-0808">Transferase</keyword>
<dbReference type="Gene3D" id="3.30.200.20">
    <property type="entry name" value="Phosphorylase Kinase, domain 1"/>
    <property type="match status" value="1"/>
</dbReference>
<evidence type="ECO:0000256" key="2">
    <source>
        <dbReference type="ARBA" id="ARBA00012434"/>
    </source>
</evidence>
<evidence type="ECO:0000256" key="5">
    <source>
        <dbReference type="ARBA" id="ARBA00022679"/>
    </source>
</evidence>
<dbReference type="PROSITE" id="PS00108">
    <property type="entry name" value="PROTEIN_KINASE_ST"/>
    <property type="match status" value="1"/>
</dbReference>
<dbReference type="Gene3D" id="3.10.450.50">
    <property type="match status" value="1"/>
</dbReference>
<dbReference type="PROSITE" id="PS50011">
    <property type="entry name" value="PROTEIN_KINASE_DOM"/>
    <property type="match status" value="1"/>
</dbReference>
<feature type="binding site" evidence="12">
    <location>
        <position position="182"/>
    </location>
    <ligand>
        <name>ATP</name>
        <dbReference type="ChEBI" id="CHEBI:30616"/>
    </ligand>
</feature>
<keyword evidence="3" id="KW-0723">Serine/threonine-protein kinase</keyword>
<comment type="catalytic activity">
    <reaction evidence="11">
        <text>L-seryl-[protein] + ATP = O-phospho-L-seryl-[protein] + ADP + H(+)</text>
        <dbReference type="Rhea" id="RHEA:17989"/>
        <dbReference type="Rhea" id="RHEA-COMP:9863"/>
        <dbReference type="Rhea" id="RHEA-COMP:11604"/>
        <dbReference type="ChEBI" id="CHEBI:15378"/>
        <dbReference type="ChEBI" id="CHEBI:29999"/>
        <dbReference type="ChEBI" id="CHEBI:30616"/>
        <dbReference type="ChEBI" id="CHEBI:83421"/>
        <dbReference type="ChEBI" id="CHEBI:456216"/>
        <dbReference type="EC" id="2.7.11.17"/>
    </reaction>
</comment>
<sequence>MRVRGAVRVRVQGSGAGAGERCGCRGAVRVRVQGAGAVRVQDACRARAGAAGAAAAAAAVTAAPALPARRCAARSWRGRSAQISRALAARRSPARPPPGAASRGVARARARVAAVPASGSRSRRRPSAAQRTPSPSVAAMATTVTCTRFTDEYQLYEDIGKGAFSVVRRCVKLCTGHEYAAKIINTKKLSARDHQKLEREARICRLLKHSNIVRLHDSISEEGFHYLVFDLVTGGELFEDIVAREYYSEADASHCIQQILEAVLHCHQMGVVHRDLKPENLLLASKCKGAAVKLADFGLAIEVQGDQQAWFGFAGTPGYLSPEVLRKEAYGKPVDIWACGVILYILLVGYPPFWDEDQHKLYQQIKAGAYDFPSPEWDTVTPEAKNLINQMLTINPAKRITAHEALKHPWVCQRSTVASMMHRQETVECLKKFNARRKLKGAILTTMLATRNFSVGRQTTAPATMSTAASGTTMGLVEQAKSLLNKKADAVKPQTNSTKNSAAVTSPKGTLPPAALEPQTTVIHNPVDGIKESSDSTHTTIEDEDTKARKQEVIKITEQLIEAVNSGDFEAYAKICDPGLTSFEPEALGNLVEGMDFHRFYFENLLAKNSKPIHTTILNPHVHVIGEDAACIAYIRLTQYIDGQGRPRTSQSEETRVWHRRDGKWQNVHFHCSGAPVAPLQ</sequence>
<dbReference type="PANTHER" id="PTHR24347">
    <property type="entry name" value="SERINE/THREONINE-PROTEIN KINASE"/>
    <property type="match status" value="1"/>
</dbReference>
<protein>
    <recommendedName>
        <fullName evidence="2">calcium/calmodulin-dependent protein kinase</fullName>
        <ecNumber evidence="2">2.7.11.17</ecNumber>
    </recommendedName>
</protein>
<evidence type="ECO:0000259" key="14">
    <source>
        <dbReference type="PROSITE" id="PS50011"/>
    </source>
</evidence>
<dbReference type="InterPro" id="IPR000719">
    <property type="entry name" value="Prot_kinase_dom"/>
</dbReference>